<feature type="compositionally biased region" description="Low complexity" evidence="1">
    <location>
        <begin position="342"/>
        <end position="364"/>
    </location>
</feature>
<feature type="compositionally biased region" description="Acidic residues" evidence="1">
    <location>
        <begin position="431"/>
        <end position="453"/>
    </location>
</feature>
<dbReference type="Gene3D" id="1.10.10.10">
    <property type="entry name" value="Winged helix-like DNA-binding domain superfamily/Winged helix DNA-binding domain"/>
    <property type="match status" value="1"/>
</dbReference>
<feature type="compositionally biased region" description="Acidic residues" evidence="1">
    <location>
        <begin position="408"/>
        <end position="423"/>
    </location>
</feature>
<reference evidence="2 3" key="1">
    <citation type="submission" date="2018-06" db="EMBL/GenBank/DDBJ databases">
        <title>Natronomonas sp. F16-60 a new haloarchaeon isolated from a solar saltern of Isla Cristina, Huelva, Spain.</title>
        <authorList>
            <person name="Duran-Viseras A."/>
            <person name="Sanchez-Porro C."/>
            <person name="Ventosa A."/>
        </authorList>
    </citation>
    <scope>NUCLEOTIDE SEQUENCE [LARGE SCALE GENOMIC DNA]</scope>
    <source>
        <strain evidence="2 3">F16-60</strain>
    </source>
</reference>
<evidence type="ECO:0000256" key="1">
    <source>
        <dbReference type="SAM" id="MobiDB-lite"/>
    </source>
</evidence>
<sequence length="516" mass="53354">MSTDGDDGDSGPGTREVAYRLFAAEFDDCDFQFSESDEERAPNFVITPTGGRVNRLFLVGVLTELEQVNESMLRARIVDPTGAFVVYAGQYQPEALSFLERTDPPAFLAVTGKARTYQPDDTDVVYSSVRPESISEVDAGTRDRWVVATAEQTLDRVGTMAAAIERGLSGVRLREHLESEGVDPALAQGVTLARDHYGTTPAYLGALRDLALDATRVVADERDEAGTLDLAPDEGGPADLDALQAAGPAVAGTADGSAGATTAGETAEAATEDVSVEATTGTEDTGAEPTGAAESPSTTTDVSSAVDSDASTESDTNPTSEAAGAAESAAEAPMTGEPSEPATAEASGEVGGTTAETAAAPTEGSGDDLGEFEPGEFDEDPEADPLGDDVREQVEEEYGTEFSTGTEVEPEPDLEPEAEEADETAGSGGETEPEPAESTEAVDEGDEPADEDVDLSEAVMDAMRALDEGDGAPTDAVVERVVDRTGATPDAVDGAVQDALMGGQCYEPEDGRLKPI</sequence>
<accession>A0A554NE65</accession>
<organism evidence="2 3">
    <name type="scientific">Haloglomus irregulare</name>
    <dbReference type="NCBI Taxonomy" id="2234134"/>
    <lineage>
        <taxon>Archaea</taxon>
        <taxon>Methanobacteriati</taxon>
        <taxon>Methanobacteriota</taxon>
        <taxon>Stenosarchaea group</taxon>
        <taxon>Halobacteria</taxon>
        <taxon>Halobacteriales</taxon>
        <taxon>Natronomonadaceae</taxon>
        <taxon>Haloglomus</taxon>
    </lineage>
</organism>
<dbReference type="OrthoDB" id="214631at2157"/>
<feature type="region of interest" description="Disordered" evidence="1">
    <location>
        <begin position="248"/>
        <end position="453"/>
    </location>
</feature>
<dbReference type="AlphaFoldDB" id="A0A554NE65"/>
<dbReference type="InterPro" id="IPR036388">
    <property type="entry name" value="WH-like_DNA-bd_sf"/>
</dbReference>
<dbReference type="RefSeq" id="WP_144260148.1">
    <property type="nucleotide sequence ID" value="NZ_QMDX01000001.1"/>
</dbReference>
<gene>
    <name evidence="2" type="ORF">DP107_00330</name>
</gene>
<dbReference type="EMBL" id="QMDX01000001">
    <property type="protein sequence ID" value="TSD15673.1"/>
    <property type="molecule type" value="Genomic_DNA"/>
</dbReference>
<name>A0A554NE65_9EURY</name>
<proteinExistence type="predicted"/>
<evidence type="ECO:0000313" key="2">
    <source>
        <dbReference type="EMBL" id="TSD15673.1"/>
    </source>
</evidence>
<evidence type="ECO:0008006" key="4">
    <source>
        <dbReference type="Google" id="ProtNLM"/>
    </source>
</evidence>
<keyword evidence="3" id="KW-1185">Reference proteome</keyword>
<feature type="compositionally biased region" description="Low complexity" evidence="1">
    <location>
        <begin position="249"/>
        <end position="269"/>
    </location>
</feature>
<dbReference type="Proteomes" id="UP000319894">
    <property type="component" value="Unassembled WGS sequence"/>
</dbReference>
<dbReference type="InParanoid" id="A0A554NE65"/>
<evidence type="ECO:0000313" key="3">
    <source>
        <dbReference type="Proteomes" id="UP000319894"/>
    </source>
</evidence>
<comment type="caution">
    <text evidence="2">The sequence shown here is derived from an EMBL/GenBank/DDBJ whole genome shotgun (WGS) entry which is preliminary data.</text>
</comment>
<protein>
    <recommendedName>
        <fullName evidence="4">Glycerol dehydrogenase</fullName>
    </recommendedName>
</protein>
<feature type="compositionally biased region" description="Low complexity" evidence="1">
    <location>
        <begin position="277"/>
        <end position="332"/>
    </location>
</feature>
<feature type="compositionally biased region" description="Acidic residues" evidence="1">
    <location>
        <begin position="365"/>
        <end position="387"/>
    </location>
</feature>